<feature type="region of interest" description="Disordered" evidence="6">
    <location>
        <begin position="214"/>
        <end position="233"/>
    </location>
</feature>
<reference evidence="8 9" key="1">
    <citation type="submission" date="2018-07" db="EMBL/GenBank/DDBJ databases">
        <authorList>
            <person name="Quirk P.G."/>
            <person name="Krulwich T.A."/>
        </authorList>
    </citation>
    <scope>NUCLEOTIDE SEQUENCE [LARGE SCALE GENOMIC DNA]</scope>
    <source>
        <strain evidence="8 9">CC-BB4</strain>
    </source>
</reference>
<dbReference type="Pfam" id="PF01555">
    <property type="entry name" value="N6_N4_Mtase"/>
    <property type="match status" value="1"/>
</dbReference>
<dbReference type="RefSeq" id="WP_115688563.1">
    <property type="nucleotide sequence ID" value="NZ_CP031417.1"/>
</dbReference>
<dbReference type="GO" id="GO:0003677">
    <property type="term" value="F:DNA binding"/>
    <property type="evidence" value="ECO:0007669"/>
    <property type="project" value="InterPro"/>
</dbReference>
<proteinExistence type="inferred from homology"/>
<dbReference type="GO" id="GO:0005737">
    <property type="term" value="C:cytoplasm"/>
    <property type="evidence" value="ECO:0007669"/>
    <property type="project" value="TreeGrafter"/>
</dbReference>
<dbReference type="PANTHER" id="PTHR13370">
    <property type="entry name" value="RNA METHYLASE-RELATED"/>
    <property type="match status" value="1"/>
</dbReference>
<dbReference type="PROSITE" id="PS00092">
    <property type="entry name" value="N6_MTASE"/>
    <property type="match status" value="1"/>
</dbReference>
<dbReference type="Proteomes" id="UP000254889">
    <property type="component" value="Chromosome"/>
</dbReference>
<dbReference type="InterPro" id="IPR029063">
    <property type="entry name" value="SAM-dependent_MTases_sf"/>
</dbReference>
<dbReference type="KEGG" id="ptaw:DW352_03460"/>
<comment type="catalytic activity">
    <reaction evidence="4">
        <text>a 2'-deoxyadenosine in DNA + S-adenosyl-L-methionine = an N(6)-methyl-2'-deoxyadenosine in DNA + S-adenosyl-L-homocysteine + H(+)</text>
        <dbReference type="Rhea" id="RHEA:15197"/>
        <dbReference type="Rhea" id="RHEA-COMP:12418"/>
        <dbReference type="Rhea" id="RHEA-COMP:12419"/>
        <dbReference type="ChEBI" id="CHEBI:15378"/>
        <dbReference type="ChEBI" id="CHEBI:57856"/>
        <dbReference type="ChEBI" id="CHEBI:59789"/>
        <dbReference type="ChEBI" id="CHEBI:90615"/>
        <dbReference type="ChEBI" id="CHEBI:90616"/>
        <dbReference type="EC" id="2.1.1.72"/>
    </reaction>
</comment>
<dbReference type="AlphaFoldDB" id="A0A345ZRV9"/>
<dbReference type="PRINTS" id="PR00508">
    <property type="entry name" value="S21N4MTFRASE"/>
</dbReference>
<dbReference type="OrthoDB" id="7806498at2"/>
<dbReference type="GO" id="GO:0009007">
    <property type="term" value="F:site-specific DNA-methyltransferase (adenine-specific) activity"/>
    <property type="evidence" value="ECO:0007669"/>
    <property type="project" value="UniProtKB-EC"/>
</dbReference>
<gene>
    <name evidence="8" type="ORF">DW352_03460</name>
</gene>
<keyword evidence="9" id="KW-1185">Reference proteome</keyword>
<evidence type="ECO:0000313" key="8">
    <source>
        <dbReference type="EMBL" id="AXK79656.1"/>
    </source>
</evidence>
<sequence length="233" mass="25948">MSPLVSRPRNTVIHGDCVEVMRRMASASADFILTDPPYLVRYRSRDGRTVCNDDNDAWLEPAFAEMHRVLKPGSFAVTFYGWNVADKFIAAWRAAGFRIVGHIVFRKRYASSVRFLRYEHECAYLLAKGNVQMPEDAPSDVIEWVYTGNRLHPTQKSAAMLKPLIAAFCPAGGLVLDPFCGSGSTLVAARELERGYVGIELDRGHYHKASMRVSAPTRDSPSRAVFPSSIGVH</sequence>
<dbReference type="EMBL" id="CP031417">
    <property type="protein sequence ID" value="AXK79656.1"/>
    <property type="molecule type" value="Genomic_DNA"/>
</dbReference>
<evidence type="ECO:0000256" key="3">
    <source>
        <dbReference type="ARBA" id="ARBA00022679"/>
    </source>
</evidence>
<dbReference type="EC" id="2.1.1.-" evidence="5"/>
<evidence type="ECO:0000256" key="5">
    <source>
        <dbReference type="RuleBase" id="RU362026"/>
    </source>
</evidence>
<evidence type="ECO:0000256" key="2">
    <source>
        <dbReference type="ARBA" id="ARBA00022603"/>
    </source>
</evidence>
<dbReference type="InterPro" id="IPR001091">
    <property type="entry name" value="RM_Methyltransferase"/>
</dbReference>
<keyword evidence="3" id="KW-0808">Transferase</keyword>
<evidence type="ECO:0000256" key="6">
    <source>
        <dbReference type="SAM" id="MobiDB-lite"/>
    </source>
</evidence>
<organism evidence="8 9">
    <name type="scientific">Pseudolabrys taiwanensis</name>
    <dbReference type="NCBI Taxonomy" id="331696"/>
    <lineage>
        <taxon>Bacteria</taxon>
        <taxon>Pseudomonadati</taxon>
        <taxon>Pseudomonadota</taxon>
        <taxon>Alphaproteobacteria</taxon>
        <taxon>Hyphomicrobiales</taxon>
        <taxon>Xanthobacteraceae</taxon>
        <taxon>Pseudolabrys</taxon>
    </lineage>
</organism>
<keyword evidence="2 8" id="KW-0489">Methyltransferase</keyword>
<comment type="similarity">
    <text evidence="1 5">Belongs to the N(4)/N(6)-methyltransferase family.</text>
</comment>
<name>A0A345ZRV9_9HYPH</name>
<protein>
    <recommendedName>
        <fullName evidence="5">Methyltransferase</fullName>
        <ecNumber evidence="5">2.1.1.-</ecNumber>
    </recommendedName>
</protein>
<dbReference type="Gene3D" id="3.40.50.150">
    <property type="entry name" value="Vaccinia Virus protein VP39"/>
    <property type="match status" value="1"/>
</dbReference>
<dbReference type="GO" id="GO:0032259">
    <property type="term" value="P:methylation"/>
    <property type="evidence" value="ECO:0007669"/>
    <property type="project" value="UniProtKB-KW"/>
</dbReference>
<dbReference type="NCBIfam" id="NF010253">
    <property type="entry name" value="PRK13699.1"/>
    <property type="match status" value="1"/>
</dbReference>
<dbReference type="REBASE" id="265540">
    <property type="entry name" value="M.PtaBB4ORF3460P"/>
</dbReference>
<evidence type="ECO:0000313" key="9">
    <source>
        <dbReference type="Proteomes" id="UP000254889"/>
    </source>
</evidence>
<dbReference type="InterPro" id="IPR002941">
    <property type="entry name" value="DNA_methylase_N4/N6"/>
</dbReference>
<evidence type="ECO:0000256" key="4">
    <source>
        <dbReference type="ARBA" id="ARBA00047942"/>
    </source>
</evidence>
<dbReference type="SUPFAM" id="SSF53335">
    <property type="entry name" value="S-adenosyl-L-methionine-dependent methyltransferases"/>
    <property type="match status" value="1"/>
</dbReference>
<evidence type="ECO:0000259" key="7">
    <source>
        <dbReference type="Pfam" id="PF01555"/>
    </source>
</evidence>
<dbReference type="GO" id="GO:0008170">
    <property type="term" value="F:N-methyltransferase activity"/>
    <property type="evidence" value="ECO:0007669"/>
    <property type="project" value="InterPro"/>
</dbReference>
<accession>A0A345ZRV9</accession>
<dbReference type="InterPro" id="IPR002052">
    <property type="entry name" value="DNA_methylase_N6_adenine_CS"/>
</dbReference>
<evidence type="ECO:0000256" key="1">
    <source>
        <dbReference type="ARBA" id="ARBA00006594"/>
    </source>
</evidence>
<dbReference type="PANTHER" id="PTHR13370:SF3">
    <property type="entry name" value="TRNA (GUANINE(10)-N2)-METHYLTRANSFERASE HOMOLOG"/>
    <property type="match status" value="1"/>
</dbReference>
<feature type="domain" description="DNA methylase N-4/N-6" evidence="7">
    <location>
        <begin position="30"/>
        <end position="207"/>
    </location>
</feature>